<sequence length="106" mass="11497">MMFKTVEKGQADYLGSNLVGLDVYNGANEDVGEIKDMVFNGERKLTGLVVSVGGFLGMGSKYIIVDPAAVKLAHNDSKGEWTAKIDATKEQLTSAPEFKYDGKFDD</sequence>
<dbReference type="Pfam" id="PF05239">
    <property type="entry name" value="PRC"/>
    <property type="match status" value="1"/>
</dbReference>
<proteinExistence type="predicted"/>
<dbReference type="EMBL" id="BSFI01000004">
    <property type="protein sequence ID" value="GLK67287.1"/>
    <property type="molecule type" value="Genomic_DNA"/>
</dbReference>
<accession>A0A9W6MUU1</accession>
<keyword evidence="3" id="KW-1185">Reference proteome</keyword>
<reference evidence="2" key="1">
    <citation type="journal article" date="2014" name="Int. J. Syst. Evol. Microbiol.">
        <title>Complete genome sequence of Corynebacterium casei LMG S-19264T (=DSM 44701T), isolated from a smear-ripened cheese.</title>
        <authorList>
            <consortium name="US DOE Joint Genome Institute (JGI-PGF)"/>
            <person name="Walter F."/>
            <person name="Albersmeier A."/>
            <person name="Kalinowski J."/>
            <person name="Ruckert C."/>
        </authorList>
    </citation>
    <scope>NUCLEOTIDE SEQUENCE</scope>
    <source>
        <strain evidence="2">VKM B-2347</strain>
    </source>
</reference>
<dbReference type="AlphaFoldDB" id="A0A9W6MUU1"/>
<comment type="caution">
    <text evidence="2">The sequence shown here is derived from an EMBL/GenBank/DDBJ whole genome shotgun (WGS) entry which is preliminary data.</text>
</comment>
<evidence type="ECO:0000313" key="3">
    <source>
        <dbReference type="Proteomes" id="UP001143372"/>
    </source>
</evidence>
<dbReference type="Proteomes" id="UP001143372">
    <property type="component" value="Unassembled WGS sequence"/>
</dbReference>
<evidence type="ECO:0000313" key="2">
    <source>
        <dbReference type="EMBL" id="GLK67287.1"/>
    </source>
</evidence>
<dbReference type="SUPFAM" id="SSF50346">
    <property type="entry name" value="PRC-barrel domain"/>
    <property type="match status" value="1"/>
</dbReference>
<reference evidence="2" key="2">
    <citation type="submission" date="2023-01" db="EMBL/GenBank/DDBJ databases">
        <authorList>
            <person name="Sun Q."/>
            <person name="Evtushenko L."/>
        </authorList>
    </citation>
    <scope>NUCLEOTIDE SEQUENCE</scope>
    <source>
        <strain evidence="2">VKM B-2347</strain>
    </source>
</reference>
<evidence type="ECO:0000259" key="1">
    <source>
        <dbReference type="Pfam" id="PF05239"/>
    </source>
</evidence>
<dbReference type="Gene3D" id="2.30.30.240">
    <property type="entry name" value="PRC-barrel domain"/>
    <property type="match status" value="1"/>
</dbReference>
<gene>
    <name evidence="2" type="ORF">GCM10008179_09250</name>
</gene>
<dbReference type="PANTHER" id="PTHR36505:SF1">
    <property type="entry name" value="BLR1072 PROTEIN"/>
    <property type="match status" value="1"/>
</dbReference>
<dbReference type="InterPro" id="IPR027275">
    <property type="entry name" value="PRC-brl_dom"/>
</dbReference>
<name>A0A9W6MUU1_9HYPH</name>
<dbReference type="InterPro" id="IPR011033">
    <property type="entry name" value="PRC_barrel-like_sf"/>
</dbReference>
<feature type="domain" description="PRC-barrel" evidence="1">
    <location>
        <begin position="13"/>
        <end position="92"/>
    </location>
</feature>
<dbReference type="PANTHER" id="PTHR36505">
    <property type="entry name" value="BLR1072 PROTEIN"/>
    <property type="match status" value="1"/>
</dbReference>
<organism evidence="2 3">
    <name type="scientific">Hansschlegelia plantiphila</name>
    <dbReference type="NCBI Taxonomy" id="374655"/>
    <lineage>
        <taxon>Bacteria</taxon>
        <taxon>Pseudomonadati</taxon>
        <taxon>Pseudomonadota</taxon>
        <taxon>Alphaproteobacteria</taxon>
        <taxon>Hyphomicrobiales</taxon>
        <taxon>Methylopilaceae</taxon>
        <taxon>Hansschlegelia</taxon>
    </lineage>
</organism>
<protein>
    <recommendedName>
        <fullName evidence="1">PRC-barrel domain-containing protein</fullName>
    </recommendedName>
</protein>
<dbReference type="RefSeq" id="WP_271167536.1">
    <property type="nucleotide sequence ID" value="NZ_BSFI01000004.1"/>
</dbReference>